<feature type="region of interest" description="Disordered" evidence="1">
    <location>
        <begin position="229"/>
        <end position="255"/>
    </location>
</feature>
<dbReference type="SUPFAM" id="SSF53067">
    <property type="entry name" value="Actin-like ATPase domain"/>
    <property type="match status" value="2"/>
</dbReference>
<proteinExistence type="predicted"/>
<dbReference type="CDD" id="cd24032">
    <property type="entry name" value="ASKHA_NBD_TsaB"/>
    <property type="match status" value="1"/>
</dbReference>
<dbReference type="PANTHER" id="PTHR11735:SF11">
    <property type="entry name" value="TRNA THREONYLCARBAMOYLADENOSINE BIOSYNTHESIS PROTEIN TSAB"/>
    <property type="match status" value="1"/>
</dbReference>
<organism evidence="3 4">
    <name type="scientific">Corynebacterium ulcerans</name>
    <dbReference type="NCBI Taxonomy" id="65058"/>
    <lineage>
        <taxon>Bacteria</taxon>
        <taxon>Bacillati</taxon>
        <taxon>Actinomycetota</taxon>
        <taxon>Actinomycetes</taxon>
        <taxon>Mycobacteriales</taxon>
        <taxon>Corynebacteriaceae</taxon>
        <taxon>Corynebacterium</taxon>
    </lineage>
</organism>
<feature type="domain" description="Gcp-like" evidence="2">
    <location>
        <begin position="69"/>
        <end position="177"/>
    </location>
</feature>
<sequence length="255" mass="27466">MAQGGPDVRFIPRKNWVLITSTLKKRLLFLSVLVLALDTATPDLIVGLVRVPADAATGAVIAQRIFTDSRQHNELLTPTVVEILEESGHKFADIDRIVVGCGPGPFTGLRVGMVTAAAFGDALGIPVHGVCTHDAIAAQLDGQVLVATDARRKEIYWSLYSEGVRTMGPSIVSPTELSIPSRISTVSIPEKLGQLLPEAVSNVPQVNMRPLPEYLVAVADFSETPEPLEPLYLRRPDAKEPAPKPRSSAIPEVEL</sequence>
<accession>A0ABD7MTS5</accession>
<dbReference type="Gene3D" id="3.30.420.40">
    <property type="match status" value="1"/>
</dbReference>
<feature type="compositionally biased region" description="Basic and acidic residues" evidence="1">
    <location>
        <begin position="232"/>
        <end position="243"/>
    </location>
</feature>
<protein>
    <submittedName>
        <fullName evidence="3">tRNA threonylcarbamoyladenosine biosynthesis protein Gcp</fullName>
    </submittedName>
</protein>
<name>A0ABD7MTS5_CORUL</name>
<reference evidence="3 4" key="1">
    <citation type="submission" date="2018-06" db="EMBL/GenBank/DDBJ databases">
        <authorList>
            <consortium name="Pathogen Informatics"/>
            <person name="Doyle S."/>
        </authorList>
    </citation>
    <scope>NUCLEOTIDE SEQUENCE [LARGE SCALE GENOMIC DNA]</scope>
    <source>
        <strain evidence="3 4">NCTC7908</strain>
    </source>
</reference>
<dbReference type="Pfam" id="PF00814">
    <property type="entry name" value="TsaD"/>
    <property type="match status" value="1"/>
</dbReference>
<gene>
    <name evidence="3" type="primary">gcp_2</name>
    <name evidence="3" type="ORF">NCTC7908_01409</name>
</gene>
<evidence type="ECO:0000256" key="1">
    <source>
        <dbReference type="SAM" id="MobiDB-lite"/>
    </source>
</evidence>
<dbReference type="InterPro" id="IPR000905">
    <property type="entry name" value="Gcp-like_dom"/>
</dbReference>
<dbReference type="AlphaFoldDB" id="A0ABD7MTS5"/>
<dbReference type="InterPro" id="IPR022496">
    <property type="entry name" value="T6A_TsaB"/>
</dbReference>
<evidence type="ECO:0000313" key="3">
    <source>
        <dbReference type="EMBL" id="SQG51807.1"/>
    </source>
</evidence>
<dbReference type="Proteomes" id="UP000248741">
    <property type="component" value="Chromosome 1"/>
</dbReference>
<dbReference type="InterPro" id="IPR043129">
    <property type="entry name" value="ATPase_NBD"/>
</dbReference>
<dbReference type="NCBIfam" id="TIGR03725">
    <property type="entry name" value="T6A_YeaZ"/>
    <property type="match status" value="1"/>
</dbReference>
<evidence type="ECO:0000313" key="4">
    <source>
        <dbReference type="Proteomes" id="UP000248741"/>
    </source>
</evidence>
<dbReference type="PANTHER" id="PTHR11735">
    <property type="entry name" value="TRNA N6-ADENOSINE THREONYLCARBAMOYLTRANSFERASE"/>
    <property type="match status" value="1"/>
</dbReference>
<evidence type="ECO:0000259" key="2">
    <source>
        <dbReference type="Pfam" id="PF00814"/>
    </source>
</evidence>
<dbReference type="EMBL" id="LS483400">
    <property type="protein sequence ID" value="SQG51807.1"/>
    <property type="molecule type" value="Genomic_DNA"/>
</dbReference>